<dbReference type="AlphaFoldDB" id="A0A0F9CGW0"/>
<feature type="non-terminal residue" evidence="2">
    <location>
        <position position="1"/>
    </location>
</feature>
<proteinExistence type="predicted"/>
<feature type="domain" description="Fibronectin type-III" evidence="1">
    <location>
        <begin position="93"/>
        <end position="172"/>
    </location>
</feature>
<feature type="domain" description="Fibronectin type-III" evidence="1">
    <location>
        <begin position="283"/>
        <end position="362"/>
    </location>
</feature>
<gene>
    <name evidence="2" type="ORF">LCGC14_2402800</name>
</gene>
<reference evidence="2" key="1">
    <citation type="journal article" date="2015" name="Nature">
        <title>Complex archaea that bridge the gap between prokaryotes and eukaryotes.</title>
        <authorList>
            <person name="Spang A."/>
            <person name="Saw J.H."/>
            <person name="Jorgensen S.L."/>
            <person name="Zaremba-Niedzwiedzka K."/>
            <person name="Martijn J."/>
            <person name="Lind A.E."/>
            <person name="van Eijk R."/>
            <person name="Schleper C."/>
            <person name="Guy L."/>
            <person name="Ettema T.J."/>
        </authorList>
    </citation>
    <scope>NUCLEOTIDE SEQUENCE</scope>
</reference>
<comment type="caution">
    <text evidence="2">The sequence shown here is derived from an EMBL/GenBank/DDBJ whole genome shotgun (WGS) entry which is preliminary data.</text>
</comment>
<accession>A0A0F9CGW0</accession>
<dbReference type="SMART" id="SM00060">
    <property type="entry name" value="FN3"/>
    <property type="match status" value="3"/>
</dbReference>
<feature type="non-terminal residue" evidence="2">
    <location>
        <position position="534"/>
    </location>
</feature>
<dbReference type="GO" id="GO:0046872">
    <property type="term" value="F:metal ion binding"/>
    <property type="evidence" value="ECO:0007669"/>
    <property type="project" value="InterPro"/>
</dbReference>
<evidence type="ECO:0000259" key="1">
    <source>
        <dbReference type="SMART" id="SM00060"/>
    </source>
</evidence>
<evidence type="ECO:0000313" key="2">
    <source>
        <dbReference type="EMBL" id="KKL25687.1"/>
    </source>
</evidence>
<organism evidence="2">
    <name type="scientific">marine sediment metagenome</name>
    <dbReference type="NCBI Taxonomy" id="412755"/>
    <lineage>
        <taxon>unclassified sequences</taxon>
        <taxon>metagenomes</taxon>
        <taxon>ecological metagenomes</taxon>
    </lineage>
</organism>
<dbReference type="InterPro" id="IPR008963">
    <property type="entry name" value="Purple_acid_Pase-like_N"/>
</dbReference>
<feature type="domain" description="Fibronectin type-III" evidence="1">
    <location>
        <begin position="383"/>
        <end position="463"/>
    </location>
</feature>
<sequence length="534" mass="56796">GHSTLGMKWSDSSIELIKKGLAEYYKNNSNTYQDTVAKYSVGSNSATVVVPNLNQSTTYHYKVTIEDIYGNEVSTTDRTLVTSGLTITHAEQTTPPTNSTDAITTISTATIKFAVNSSKYFGARVYYGVGYSSYSGAVYSSGEGKYVATIDNLASNTSYPYKIAVIDSEGQEISQEYTPGFKTKTFEVQTLKLGGVAYQSGMTISTADSAILTFITNNSSAIADLKYSSAQGGDHLRGEPDGGGNYSLVANELKPATTYSFDLFAEDNTGAKTTTVNGSFKTADFDILSSSIDQIAEDSAVITWSTNALATADIVVSGEGGAYSKTINVSTPTKNGSEIIHNLKPGQSYSATIDAYDSLHATAADIDKPKHTDSSVVVFGSSSFYATDLGSVVTSNSSAEIRWNTASKLSDSFVKYWEGADEANASVLGSLTLDVAHLVTLRGLKSGTTYNYKVYSKDANGNLTEDVEIGTNKNQGTFETDNFTISISGAGYSATTNSVTVTSSTTPDVETNRFVEIDNKKRGIDSLTTGSKEI</sequence>
<dbReference type="GO" id="GO:0003993">
    <property type="term" value="F:acid phosphatase activity"/>
    <property type="evidence" value="ECO:0007669"/>
    <property type="project" value="InterPro"/>
</dbReference>
<dbReference type="EMBL" id="LAZR01036124">
    <property type="protein sequence ID" value="KKL25687.1"/>
    <property type="molecule type" value="Genomic_DNA"/>
</dbReference>
<protein>
    <recommendedName>
        <fullName evidence="1">Fibronectin type-III domain-containing protein</fullName>
    </recommendedName>
</protein>
<dbReference type="SUPFAM" id="SSF49265">
    <property type="entry name" value="Fibronectin type III"/>
    <property type="match status" value="1"/>
</dbReference>
<dbReference type="Gene3D" id="2.60.40.380">
    <property type="entry name" value="Purple acid phosphatase-like, N-terminal"/>
    <property type="match status" value="1"/>
</dbReference>
<name>A0A0F9CGW0_9ZZZZ</name>
<dbReference type="SUPFAM" id="SSF49363">
    <property type="entry name" value="Purple acid phosphatase, N-terminal domain"/>
    <property type="match status" value="1"/>
</dbReference>
<dbReference type="InterPro" id="IPR036116">
    <property type="entry name" value="FN3_sf"/>
</dbReference>
<dbReference type="InterPro" id="IPR003961">
    <property type="entry name" value="FN3_dom"/>
</dbReference>